<accession>A0AA88KNR2</accession>
<dbReference type="EMBL" id="PYSW02000022">
    <property type="protein sequence ID" value="KAG2382881.1"/>
    <property type="molecule type" value="Genomic_DNA"/>
</dbReference>
<dbReference type="InterPro" id="IPR019734">
    <property type="entry name" value="TPR_rpt"/>
</dbReference>
<proteinExistence type="predicted"/>
<evidence type="ECO:0000256" key="1">
    <source>
        <dbReference type="ARBA" id="ARBA00022737"/>
    </source>
</evidence>
<dbReference type="PANTHER" id="PTHR44858">
    <property type="entry name" value="TETRATRICOPEPTIDE REPEAT PROTEIN 6"/>
    <property type="match status" value="1"/>
</dbReference>
<dbReference type="PANTHER" id="PTHR44858:SF1">
    <property type="entry name" value="UDP-N-ACETYLGLUCOSAMINE--PEPTIDE N-ACETYLGLUCOSAMINYLTRANSFERASE SPINDLY-RELATED"/>
    <property type="match status" value="1"/>
</dbReference>
<feature type="compositionally biased region" description="Basic and acidic residues" evidence="3">
    <location>
        <begin position="60"/>
        <end position="79"/>
    </location>
</feature>
<gene>
    <name evidence="4" type="ORF">C9374_004848</name>
</gene>
<evidence type="ECO:0000256" key="3">
    <source>
        <dbReference type="SAM" id="MobiDB-lite"/>
    </source>
</evidence>
<keyword evidence="5" id="KW-1185">Reference proteome</keyword>
<dbReference type="InterPro" id="IPR050498">
    <property type="entry name" value="Ycf3"/>
</dbReference>
<keyword evidence="1" id="KW-0677">Repeat</keyword>
<protein>
    <submittedName>
        <fullName evidence="4">Uncharacterized protein</fullName>
    </submittedName>
</protein>
<evidence type="ECO:0000313" key="4">
    <source>
        <dbReference type="EMBL" id="KAG2382881.1"/>
    </source>
</evidence>
<organism evidence="4 5">
    <name type="scientific">Naegleria lovaniensis</name>
    <name type="common">Amoeba</name>
    <dbReference type="NCBI Taxonomy" id="51637"/>
    <lineage>
        <taxon>Eukaryota</taxon>
        <taxon>Discoba</taxon>
        <taxon>Heterolobosea</taxon>
        <taxon>Tetramitia</taxon>
        <taxon>Eutetramitia</taxon>
        <taxon>Vahlkampfiidae</taxon>
        <taxon>Naegleria</taxon>
    </lineage>
</organism>
<dbReference type="InterPro" id="IPR011990">
    <property type="entry name" value="TPR-like_helical_dom_sf"/>
</dbReference>
<keyword evidence="2" id="KW-0802">TPR repeat</keyword>
<dbReference type="Proteomes" id="UP000816034">
    <property type="component" value="Unassembled WGS sequence"/>
</dbReference>
<dbReference type="GeneID" id="68097303"/>
<sequence>MKKSVKKVLAASRFNNCSLHNSTQVFQYLYNTTQRWRPGQNSNGIQHWYLHASRRSYHYEKSHSNKDEHDTNNKPHPDLEPEQQVPKDGFTTYISSLEIQSYQQTYFEYAQTTYLKRHPNATELQVKLFFFKWWIEFMQHSQSYAKKVREKFSPDHCDYSNRVYHLMEYAQRKAELFLEIGMFDKALEITNEVIEDQDFKGKDDSLLLLVRGYLYYLGPLHDYRKAVLDFEKLLEMDPTTFARDVSLVQSIAFFYRNLYHDSPHVEEYSDKVIHYLKLFTDLCVEKKVPINDVFCMELAFMLLNKRKDHDQALYYLSQGIVDDEAKRAPNTEECAQYMLLTNRGSLLLDHFEKPKEASLDFERAIALNPNKRFIAHFLLGMAQAQLYQVEKAISSFEKVKEILLPYAQHNLPMKVPPDTEKLFMDGINSITLPRSKIYLECLEVTNYLISKEPQNFEHYGNRAHVFNRLKLHERALEDCNKALELNERSEVAYFNRAEAFCYLKEFDKAKLNFVQAVKMNPLLKNQVLKIWPDFEKQSNS</sequence>
<dbReference type="SMART" id="SM00028">
    <property type="entry name" value="TPR"/>
    <property type="match status" value="5"/>
</dbReference>
<evidence type="ECO:0000313" key="5">
    <source>
        <dbReference type="Proteomes" id="UP000816034"/>
    </source>
</evidence>
<dbReference type="AlphaFoldDB" id="A0AA88KNR2"/>
<evidence type="ECO:0000256" key="2">
    <source>
        <dbReference type="ARBA" id="ARBA00022803"/>
    </source>
</evidence>
<name>A0AA88KNR2_NAELO</name>
<dbReference type="RefSeq" id="XP_044548560.1">
    <property type="nucleotide sequence ID" value="XM_044694532.1"/>
</dbReference>
<comment type="caution">
    <text evidence="4">The sequence shown here is derived from an EMBL/GenBank/DDBJ whole genome shotgun (WGS) entry which is preliminary data.</text>
</comment>
<reference evidence="4 5" key="1">
    <citation type="journal article" date="2018" name="BMC Genomics">
        <title>The genome of Naegleria lovaniensis, the basis for a comparative approach to unravel pathogenicity factors of the human pathogenic amoeba N. fowleri.</title>
        <authorList>
            <person name="Liechti N."/>
            <person name="Schurch N."/>
            <person name="Bruggmann R."/>
            <person name="Wittwer M."/>
        </authorList>
    </citation>
    <scope>NUCLEOTIDE SEQUENCE [LARGE SCALE GENOMIC DNA]</scope>
    <source>
        <strain evidence="4 5">ATCC 30569</strain>
    </source>
</reference>
<dbReference type="SUPFAM" id="SSF48452">
    <property type="entry name" value="TPR-like"/>
    <property type="match status" value="2"/>
</dbReference>
<feature type="region of interest" description="Disordered" evidence="3">
    <location>
        <begin position="60"/>
        <end position="85"/>
    </location>
</feature>
<dbReference type="Gene3D" id="1.25.40.10">
    <property type="entry name" value="Tetratricopeptide repeat domain"/>
    <property type="match status" value="3"/>
</dbReference>
<dbReference type="Pfam" id="PF13181">
    <property type="entry name" value="TPR_8"/>
    <property type="match status" value="1"/>
</dbReference>